<evidence type="ECO:0000256" key="1">
    <source>
        <dbReference type="ARBA" id="ARBA00004308"/>
    </source>
</evidence>
<dbReference type="InterPro" id="IPR055285">
    <property type="entry name" value="ANKRD13_C"/>
</dbReference>
<keyword evidence="3" id="KW-0472">Membrane</keyword>
<dbReference type="Gene3D" id="1.25.40.20">
    <property type="entry name" value="Ankyrin repeat-containing domain"/>
    <property type="match status" value="1"/>
</dbReference>
<dbReference type="Pfam" id="PF11904">
    <property type="entry name" value="ANKRD13_C"/>
    <property type="match status" value="1"/>
</dbReference>
<comment type="subcellular location">
    <subcellularLocation>
        <location evidence="1">Endomembrane system</location>
    </subcellularLocation>
</comment>
<dbReference type="SUPFAM" id="SSF48403">
    <property type="entry name" value="Ankyrin repeat"/>
    <property type="match status" value="1"/>
</dbReference>
<keyword evidence="2" id="KW-0677">Repeat</keyword>
<proteinExistence type="predicted"/>
<keyword evidence="7" id="KW-1185">Reference proteome</keyword>
<dbReference type="EMBL" id="JADCNL010000005">
    <property type="protein sequence ID" value="KAG0481551.1"/>
    <property type="molecule type" value="Genomic_DNA"/>
</dbReference>
<dbReference type="InterPro" id="IPR036770">
    <property type="entry name" value="Ankyrin_rpt-contain_sf"/>
</dbReference>
<feature type="domain" description="Ankyrin repeat" evidence="5">
    <location>
        <begin position="197"/>
        <end position="527"/>
    </location>
</feature>
<evidence type="ECO:0000256" key="4">
    <source>
        <dbReference type="SAM" id="MobiDB-lite"/>
    </source>
</evidence>
<comment type="caution">
    <text evidence="6">The sequence shown here is derived from an EMBL/GenBank/DDBJ whole genome shotgun (WGS) entry which is preliminary data.</text>
</comment>
<evidence type="ECO:0000256" key="3">
    <source>
        <dbReference type="ARBA" id="ARBA00023136"/>
    </source>
</evidence>
<dbReference type="AlphaFoldDB" id="A0A835QXG8"/>
<feature type="region of interest" description="Disordered" evidence="4">
    <location>
        <begin position="463"/>
        <end position="485"/>
    </location>
</feature>
<evidence type="ECO:0000259" key="5">
    <source>
        <dbReference type="Pfam" id="PF11904"/>
    </source>
</evidence>
<name>A0A835QXG8_VANPL</name>
<gene>
    <name evidence="6" type="ORF">HPP92_012409</name>
</gene>
<dbReference type="InterPro" id="IPR021832">
    <property type="entry name" value="ANKRD13"/>
</dbReference>
<dbReference type="OrthoDB" id="21449at2759"/>
<accession>A0A835QXG8</accession>
<sequence length="552" mass="62266">MDDKKLRPEEYAHSPAHYLVSSGDLVRLRRLLDSLPRLAHPSSILSEADSLLQSRLAEAVSAVVDRRDVPRRDSPLHLAVRLRPLSAATAAATALAYAGADPSLPNSSGWTPSHIAVSLRRRHLAALLLRHHRLSAWAKLRRRLPTLLPAIRCLPDFHLHISLRFESPLLPFIPRSAVPSDDLRLSKRSSDLRADRRRRISFLFLSYPNSELPYGSLLVLDRERKEVRDAFDGADDEGEAEAMTANTAAYCPGVNISNARLVPCTNWRRRERMETVGDWKTRVCELQNVVFSFKTLAASSAIEEEFAELQLDEDSEEGFIVAELPNLPARHSCYERGRFAGGEELDFGRRRSVDAVMPEKFGMGIEVGSCGVHTKEKEVVKNLKPMVWLTEDFPLKTEELLPMLDILANKIKVVSQLRELLMTKFPPGTFPVKVAIPIIPTVRMIITFTKFTRVQPTEQFFTPLSSPRHLSAPEEEENRRKAESIPHKNSWLKWSSSAAKSSMSRGKSISLQVDDHVDPFIIPSDYTWVKMGNNIHGMKTRKSTKGKQKEIV</sequence>
<evidence type="ECO:0000256" key="2">
    <source>
        <dbReference type="ARBA" id="ARBA00022737"/>
    </source>
</evidence>
<dbReference type="GO" id="GO:0012505">
    <property type="term" value="C:endomembrane system"/>
    <property type="evidence" value="ECO:0007669"/>
    <property type="project" value="UniProtKB-SubCell"/>
</dbReference>
<organism evidence="6 7">
    <name type="scientific">Vanilla planifolia</name>
    <name type="common">Vanilla</name>
    <dbReference type="NCBI Taxonomy" id="51239"/>
    <lineage>
        <taxon>Eukaryota</taxon>
        <taxon>Viridiplantae</taxon>
        <taxon>Streptophyta</taxon>
        <taxon>Embryophyta</taxon>
        <taxon>Tracheophyta</taxon>
        <taxon>Spermatophyta</taxon>
        <taxon>Magnoliopsida</taxon>
        <taxon>Liliopsida</taxon>
        <taxon>Asparagales</taxon>
        <taxon>Orchidaceae</taxon>
        <taxon>Vanilloideae</taxon>
        <taxon>Vanilleae</taxon>
        <taxon>Vanilla</taxon>
    </lineage>
</organism>
<dbReference type="PANTHER" id="PTHR12447">
    <property type="entry name" value="ANKYRIN REPEAT DOMAIN-CONTAINING PROTEIN 13"/>
    <property type="match status" value="1"/>
</dbReference>
<dbReference type="GO" id="GO:0005737">
    <property type="term" value="C:cytoplasm"/>
    <property type="evidence" value="ECO:0007669"/>
    <property type="project" value="TreeGrafter"/>
</dbReference>
<evidence type="ECO:0000313" key="6">
    <source>
        <dbReference type="EMBL" id="KAG0481551.1"/>
    </source>
</evidence>
<dbReference type="PANTHER" id="PTHR12447:SF7">
    <property type="entry name" value="ANKYRIN REPEAT FAMILY PROTEIN"/>
    <property type="match status" value="1"/>
</dbReference>
<dbReference type="Proteomes" id="UP000636800">
    <property type="component" value="Chromosome 5"/>
</dbReference>
<reference evidence="6 7" key="1">
    <citation type="journal article" date="2020" name="Nat. Food">
        <title>A phased Vanilla planifolia genome enables genetic improvement of flavour and production.</title>
        <authorList>
            <person name="Hasing T."/>
            <person name="Tang H."/>
            <person name="Brym M."/>
            <person name="Khazi F."/>
            <person name="Huang T."/>
            <person name="Chambers A.H."/>
        </authorList>
    </citation>
    <scope>NUCLEOTIDE SEQUENCE [LARGE SCALE GENOMIC DNA]</scope>
    <source>
        <tissue evidence="6">Leaf</tissue>
    </source>
</reference>
<protein>
    <recommendedName>
        <fullName evidence="5">Ankyrin repeat domain-containing protein</fullName>
    </recommendedName>
</protein>
<evidence type="ECO:0000313" key="7">
    <source>
        <dbReference type="Proteomes" id="UP000636800"/>
    </source>
</evidence>